<gene>
    <name evidence="1" type="ORF">PoB_004711800</name>
</gene>
<dbReference type="Proteomes" id="UP000735302">
    <property type="component" value="Unassembled WGS sequence"/>
</dbReference>
<accession>A0AAV4BNA0</accession>
<proteinExistence type="predicted"/>
<sequence length="179" mass="19834">MAASSSHFSNFAISAKKKFLALQPEQRESFLCTSVELDCITQHLSQLGVTRRTFPAPSGDNGDIRERRASVSNQTVVDLEQFRVAEGQPQKLTFQWLHCLTGLDTSRLPSFVKSTMGTYSKTAINMVDEGQVISNIQTVEAVLKSSNCTLHSDGTSRDHKKIVGTQLSLDNGDVFFSWF</sequence>
<keyword evidence="2" id="KW-1185">Reference proteome</keyword>
<dbReference type="EMBL" id="BLXT01005182">
    <property type="protein sequence ID" value="GFO20613.1"/>
    <property type="molecule type" value="Genomic_DNA"/>
</dbReference>
<reference evidence="1 2" key="1">
    <citation type="journal article" date="2021" name="Elife">
        <title>Chloroplast acquisition without the gene transfer in kleptoplastic sea slugs, Plakobranchus ocellatus.</title>
        <authorList>
            <person name="Maeda T."/>
            <person name="Takahashi S."/>
            <person name="Yoshida T."/>
            <person name="Shimamura S."/>
            <person name="Takaki Y."/>
            <person name="Nagai Y."/>
            <person name="Toyoda A."/>
            <person name="Suzuki Y."/>
            <person name="Arimoto A."/>
            <person name="Ishii H."/>
            <person name="Satoh N."/>
            <person name="Nishiyama T."/>
            <person name="Hasebe M."/>
            <person name="Maruyama T."/>
            <person name="Minagawa J."/>
            <person name="Obokata J."/>
            <person name="Shigenobu S."/>
        </authorList>
    </citation>
    <scope>NUCLEOTIDE SEQUENCE [LARGE SCALE GENOMIC DNA]</scope>
</reference>
<comment type="caution">
    <text evidence="1">The sequence shown here is derived from an EMBL/GenBank/DDBJ whole genome shotgun (WGS) entry which is preliminary data.</text>
</comment>
<dbReference type="AlphaFoldDB" id="A0AAV4BNA0"/>
<evidence type="ECO:0000313" key="2">
    <source>
        <dbReference type="Proteomes" id="UP000735302"/>
    </source>
</evidence>
<protein>
    <submittedName>
        <fullName evidence="1">Uncharacterized protein</fullName>
    </submittedName>
</protein>
<name>A0AAV4BNA0_9GAST</name>
<evidence type="ECO:0000313" key="1">
    <source>
        <dbReference type="EMBL" id="GFO20613.1"/>
    </source>
</evidence>
<organism evidence="1 2">
    <name type="scientific">Plakobranchus ocellatus</name>
    <dbReference type="NCBI Taxonomy" id="259542"/>
    <lineage>
        <taxon>Eukaryota</taxon>
        <taxon>Metazoa</taxon>
        <taxon>Spiralia</taxon>
        <taxon>Lophotrochozoa</taxon>
        <taxon>Mollusca</taxon>
        <taxon>Gastropoda</taxon>
        <taxon>Heterobranchia</taxon>
        <taxon>Euthyneura</taxon>
        <taxon>Panpulmonata</taxon>
        <taxon>Sacoglossa</taxon>
        <taxon>Placobranchoidea</taxon>
        <taxon>Plakobranchidae</taxon>
        <taxon>Plakobranchus</taxon>
    </lineage>
</organism>